<dbReference type="InterPro" id="IPR002881">
    <property type="entry name" value="DUF58"/>
</dbReference>
<dbReference type="AlphaFoldDB" id="A0A7S8MXA9"/>
<keyword evidence="1" id="KW-1133">Transmembrane helix</keyword>
<keyword evidence="4" id="KW-1185">Reference proteome</keyword>
<protein>
    <submittedName>
        <fullName evidence="3">DUF58 domain-containing protein</fullName>
    </submittedName>
</protein>
<evidence type="ECO:0000313" key="4">
    <source>
        <dbReference type="Proteomes" id="UP000594480"/>
    </source>
</evidence>
<dbReference type="Pfam" id="PF01882">
    <property type="entry name" value="DUF58"/>
    <property type="match status" value="1"/>
</dbReference>
<dbReference type="PANTHER" id="PTHR34351">
    <property type="entry name" value="SLR1927 PROTEIN-RELATED"/>
    <property type="match status" value="1"/>
</dbReference>
<feature type="domain" description="DUF58" evidence="2">
    <location>
        <begin position="215"/>
        <end position="292"/>
    </location>
</feature>
<keyword evidence="1" id="KW-0812">Transmembrane</keyword>
<evidence type="ECO:0000259" key="2">
    <source>
        <dbReference type="Pfam" id="PF01882"/>
    </source>
</evidence>
<evidence type="ECO:0000256" key="1">
    <source>
        <dbReference type="SAM" id="Phobius"/>
    </source>
</evidence>
<dbReference type="EMBL" id="CP064760">
    <property type="protein sequence ID" value="QPE04964.1"/>
    <property type="molecule type" value="Genomic_DNA"/>
</dbReference>
<sequence>MIRRAVDLWSQRVVPTLRRLAVPLRIGTALGWSVAALAVASTVFAAVLGWAEMLAIAVVCAAVLVIAVPFVLRSATYRVTVELASSRVVVGEPAAGRLVVRNVAHRRSPSTRVQLPVGQARPEFAVPGLAPDAEHDELFTIPTQRRAVLTLGPVTSVRSDPLGLLQRRVTWSEPTELYVHPRVVPLDGDTTGILRDLEGLPTRDLADDDVSFHALREYVPGDDLRHVHWRSTARTGVTMIRQFEQTRRSHLVVALSTNDAEYASDDEFELAVSVAGSVGLSAIRDGKTVTFLTPRGALAVRTAGQLLDELAGVETDPADRRIGEVGRSVVSAAASASVVLFVTGSAAPPADIRAASLRVPPTVRPLCLRAAPDESLSRRALGDLAMVSVPDLPALRRGMRAVTA</sequence>
<reference evidence="3 4" key="1">
    <citation type="submission" date="2020-11" db="EMBL/GenBank/DDBJ databases">
        <title>Amino acid is mineralized and recycled by bacteria in oceanic microbiome.</title>
        <authorList>
            <person name="Zheng L.Y."/>
        </authorList>
    </citation>
    <scope>NUCLEOTIDE SEQUENCE [LARGE SCALE GENOMIC DNA]</scope>
    <source>
        <strain evidence="3 4">A32-1</strain>
    </source>
</reference>
<gene>
    <name evidence="3" type="ORF">IT882_02245</name>
</gene>
<proteinExistence type="predicted"/>
<feature type="transmembrane region" description="Helical" evidence="1">
    <location>
        <begin position="53"/>
        <end position="72"/>
    </location>
</feature>
<feature type="transmembrane region" description="Helical" evidence="1">
    <location>
        <begin position="20"/>
        <end position="47"/>
    </location>
</feature>
<dbReference type="RefSeq" id="WP_195692985.1">
    <property type="nucleotide sequence ID" value="NZ_CP064760.1"/>
</dbReference>
<organism evidence="3 4">
    <name type="scientific">Microbacterium schleiferi</name>
    <dbReference type="NCBI Taxonomy" id="69362"/>
    <lineage>
        <taxon>Bacteria</taxon>
        <taxon>Bacillati</taxon>
        <taxon>Actinomycetota</taxon>
        <taxon>Actinomycetes</taxon>
        <taxon>Micrococcales</taxon>
        <taxon>Microbacteriaceae</taxon>
        <taxon>Microbacterium</taxon>
    </lineage>
</organism>
<dbReference type="PANTHER" id="PTHR34351:SF1">
    <property type="entry name" value="SLR1927 PROTEIN"/>
    <property type="match status" value="1"/>
</dbReference>
<evidence type="ECO:0000313" key="3">
    <source>
        <dbReference type="EMBL" id="QPE04964.1"/>
    </source>
</evidence>
<dbReference type="KEGG" id="msf:IT882_02245"/>
<accession>A0A7S8MXA9</accession>
<name>A0A7S8MXA9_9MICO</name>
<keyword evidence="1" id="KW-0472">Membrane</keyword>
<dbReference type="Proteomes" id="UP000594480">
    <property type="component" value="Chromosome"/>
</dbReference>